<dbReference type="AlphaFoldDB" id="A0A1N7F8L7"/>
<accession>A0A1N7F8L7</accession>
<evidence type="ECO:0000313" key="2">
    <source>
        <dbReference type="Proteomes" id="UP000186914"/>
    </source>
</evidence>
<dbReference type="Proteomes" id="UP000186914">
    <property type="component" value="Unassembled WGS sequence"/>
</dbReference>
<evidence type="ECO:0000313" key="1">
    <source>
        <dbReference type="EMBL" id="SIR96691.1"/>
    </source>
</evidence>
<proteinExistence type="predicted"/>
<organism evidence="1 2">
    <name type="scientific">Haladaptatus litoreus</name>
    <dbReference type="NCBI Taxonomy" id="553468"/>
    <lineage>
        <taxon>Archaea</taxon>
        <taxon>Methanobacteriati</taxon>
        <taxon>Methanobacteriota</taxon>
        <taxon>Stenosarchaea group</taxon>
        <taxon>Halobacteria</taxon>
        <taxon>Halobacteriales</taxon>
        <taxon>Haladaptataceae</taxon>
        <taxon>Haladaptatus</taxon>
    </lineage>
</organism>
<keyword evidence="2" id="KW-1185">Reference proteome</keyword>
<gene>
    <name evidence="1" type="ORF">SAMN05421858_4821</name>
</gene>
<dbReference type="EMBL" id="FTNO01000008">
    <property type="protein sequence ID" value="SIR96691.1"/>
    <property type="molecule type" value="Genomic_DNA"/>
</dbReference>
<sequence length="230" mass="26536">MSTTSDDIILWQYVETVDLLYMIENQILPTNLASGHLETGDYFPGEEKIENLASRCWRHIVECVSISEWYSNSYESRAMWERNSEKPLALKTSLTALNNSLSNSATNLEIRNVHYEDWNDFSFELERNGSNYTRTSLFDIFKYKSMNYDCEDAVRVITTPSDLFSKRDDDFSYSDVADLDDPIPRTDIDFPEMVDEVIVSPYASNYIFPVLTDYLTSEYGVSSLLTKSSL</sequence>
<name>A0A1N7F8L7_9EURY</name>
<dbReference type="RefSeq" id="WP_139329006.1">
    <property type="nucleotide sequence ID" value="NZ_FTNO01000008.1"/>
</dbReference>
<protein>
    <submittedName>
        <fullName evidence="1">Uncharacterized protein</fullName>
    </submittedName>
</protein>
<reference evidence="2" key="1">
    <citation type="submission" date="2017-01" db="EMBL/GenBank/DDBJ databases">
        <authorList>
            <person name="Varghese N."/>
            <person name="Submissions S."/>
        </authorList>
    </citation>
    <scope>NUCLEOTIDE SEQUENCE [LARGE SCALE GENOMIC DNA]</scope>
    <source>
        <strain evidence="2">CGMCC 1.7737</strain>
    </source>
</reference>